<sequence>MASSTQPHCDRRYAITQTCSGFCPTCTFVSAARVNADPGKRFMAGALPGQCDRSFTY</sequence>
<gene>
    <name evidence="1" type="ORF">NDI38_31300</name>
</gene>
<comment type="caution">
    <text evidence="1">The sequence shown here is derived from an EMBL/GenBank/DDBJ whole genome shotgun (WGS) entry which is preliminary data.</text>
</comment>
<dbReference type="Proteomes" id="UP001476950">
    <property type="component" value="Unassembled WGS sequence"/>
</dbReference>
<evidence type="ECO:0000313" key="1">
    <source>
        <dbReference type="EMBL" id="MEP1062858.1"/>
    </source>
</evidence>
<organism evidence="1 2">
    <name type="scientific">Stenomitos frigidus AS-A4</name>
    <dbReference type="NCBI Taxonomy" id="2933935"/>
    <lineage>
        <taxon>Bacteria</taxon>
        <taxon>Bacillati</taxon>
        <taxon>Cyanobacteriota</taxon>
        <taxon>Cyanophyceae</taxon>
        <taxon>Leptolyngbyales</taxon>
        <taxon>Leptolyngbyaceae</taxon>
        <taxon>Stenomitos</taxon>
    </lineage>
</organism>
<proteinExistence type="predicted"/>
<evidence type="ECO:0000313" key="2">
    <source>
        <dbReference type="Proteomes" id="UP001476950"/>
    </source>
</evidence>
<reference evidence="1 2" key="1">
    <citation type="submission" date="2022-04" db="EMBL/GenBank/DDBJ databases">
        <title>Positive selection, recombination, and allopatry shape intraspecific diversity of widespread and dominant cyanobacteria.</title>
        <authorList>
            <person name="Wei J."/>
            <person name="Shu W."/>
            <person name="Hu C."/>
        </authorList>
    </citation>
    <scope>NUCLEOTIDE SEQUENCE [LARGE SCALE GENOMIC DNA]</scope>
    <source>
        <strain evidence="1 2">AS-A4</strain>
    </source>
</reference>
<name>A0ABV0KUD4_9CYAN</name>
<accession>A0ABV0KUD4</accession>
<keyword evidence="2" id="KW-1185">Reference proteome</keyword>
<dbReference type="RefSeq" id="WP_190448546.1">
    <property type="nucleotide sequence ID" value="NZ_JAMPLM010000104.1"/>
</dbReference>
<dbReference type="EMBL" id="JAMPLM010000104">
    <property type="protein sequence ID" value="MEP1062858.1"/>
    <property type="molecule type" value="Genomic_DNA"/>
</dbReference>
<protein>
    <submittedName>
        <fullName evidence="1">Uncharacterized protein</fullName>
    </submittedName>
</protein>